<dbReference type="PROSITE" id="PS00719">
    <property type="entry name" value="GLYCOSYL_HYDROL_F2_1"/>
    <property type="match status" value="1"/>
</dbReference>
<keyword evidence="7" id="KW-0732">Signal</keyword>
<protein>
    <recommendedName>
        <fullName evidence="3">Beta-glucuronidase</fullName>
        <ecNumber evidence="2">3.2.1.31</ecNumber>
    </recommendedName>
</protein>
<name>A0A0C4ECM3_MAGP6</name>
<dbReference type="OMA" id="IHDHVGW"/>
<sequence length="616" mass="68627">MVQFLLLVLWCCGMFGGHTAALKPQENQVRAVINLDGIWNFALGSAGSEDPDADKAWQKVIPPEVQIPVPASYNDVLVDARVRNHVGWVYYQRYVTVPKLFDGQQYFLRFDAATHHGRVYVDDTFVTEHKGGYTPFEADIGRLVKPGQRFRLTVAVSNVLTWQTIPPGRVQTLPSGKKTQVYQHDFFNYAGLARSVWLCAVPRVHIRDATVVSDVLDGGARGLVRFHVETSEPVSGGRKCWVNLTGSIDIPSPRLWRPGAAYLYQLRVEIVAADEAEVLDSYDVPVGIRSVKVAGNRFLINGEPFYFTGFGKHEDSPVRGKGYDPAYMVHDYELMRSMGANSFRTSHYPYAEEVLEYADRHGVVVIDETAAVGLNLAIGGLGSGGPALPTFSPDTVSNATREAHAQAIRELVARDKNHASVVMWCIANEPASGEPGAREYFEPLVGLTRELDPTRPVMFTNELRAGSDSDQITDLFDVVALNRYYGWYVNTGDLESAEIEMEAELRQWQAKFGKPIILSEFGADTMAGLHTSMADVPWSEEYQTSLFEMSGRVVDRVDSVVGEHVWAFADFQTGYSSIIRVDGNKKGVFTRDRRPKSAALVLRRRWEAMRRNSTGS</sequence>
<dbReference type="EMBL" id="ADBL01002337">
    <property type="status" value="NOT_ANNOTATED_CDS"/>
    <property type="molecule type" value="Genomic_DNA"/>
</dbReference>
<dbReference type="InterPro" id="IPR023230">
    <property type="entry name" value="Glyco_hydro_2_CS"/>
</dbReference>
<reference evidence="11" key="2">
    <citation type="submission" date="2010-05" db="EMBL/GenBank/DDBJ databases">
        <title>The Genome Sequence of Magnaporthe poae strain ATCC 64411.</title>
        <authorList>
            <consortium name="The Broad Institute Genome Sequencing Platform"/>
            <consortium name="Broad Institute Genome Sequencing Center for Infectious Disease"/>
            <person name="Ma L.-J."/>
            <person name="Dead R."/>
            <person name="Young S."/>
            <person name="Zeng Q."/>
            <person name="Koehrsen M."/>
            <person name="Alvarado L."/>
            <person name="Berlin A."/>
            <person name="Chapman S.B."/>
            <person name="Chen Z."/>
            <person name="Freedman E."/>
            <person name="Gellesch M."/>
            <person name="Goldberg J."/>
            <person name="Griggs A."/>
            <person name="Gujja S."/>
            <person name="Heilman E.R."/>
            <person name="Heiman D."/>
            <person name="Hepburn T."/>
            <person name="Howarth C."/>
            <person name="Jen D."/>
            <person name="Larson L."/>
            <person name="Mehta T."/>
            <person name="Neiman D."/>
            <person name="Pearson M."/>
            <person name="Roberts A."/>
            <person name="Saif S."/>
            <person name="Shea T."/>
            <person name="Shenoy N."/>
            <person name="Sisk P."/>
            <person name="Stolte C."/>
            <person name="Sykes S."/>
            <person name="Walk T."/>
            <person name="White J."/>
            <person name="Yandava C."/>
            <person name="Haas B."/>
            <person name="Nusbaum C."/>
            <person name="Birren B."/>
        </authorList>
    </citation>
    <scope>NUCLEOTIDE SEQUENCE</scope>
    <source>
        <strain evidence="11">ATCC 64411</strain>
    </source>
</reference>
<keyword evidence="13" id="KW-1185">Reference proteome</keyword>
<dbReference type="InterPro" id="IPR013783">
    <property type="entry name" value="Ig-like_fold"/>
</dbReference>
<feature type="domain" description="Glycoside hydrolase family 2 catalytic" evidence="9">
    <location>
        <begin position="291"/>
        <end position="609"/>
    </location>
</feature>
<evidence type="ECO:0000313" key="11">
    <source>
        <dbReference type="EMBL" id="KLU90602.1"/>
    </source>
</evidence>
<evidence type="ECO:0000256" key="4">
    <source>
        <dbReference type="ARBA" id="ARBA00022801"/>
    </source>
</evidence>
<evidence type="ECO:0000256" key="7">
    <source>
        <dbReference type="SAM" id="SignalP"/>
    </source>
</evidence>
<dbReference type="EMBL" id="ADBL01002338">
    <property type="status" value="NOT_ANNOTATED_CDS"/>
    <property type="molecule type" value="Genomic_DNA"/>
</dbReference>
<organism evidence="12 13">
    <name type="scientific">Magnaporthiopsis poae (strain ATCC 64411 / 73-15)</name>
    <name type="common">Kentucky bluegrass fungus</name>
    <name type="synonym">Magnaporthe poae</name>
    <dbReference type="NCBI Taxonomy" id="644358"/>
    <lineage>
        <taxon>Eukaryota</taxon>
        <taxon>Fungi</taxon>
        <taxon>Dikarya</taxon>
        <taxon>Ascomycota</taxon>
        <taxon>Pezizomycotina</taxon>
        <taxon>Sordariomycetes</taxon>
        <taxon>Sordariomycetidae</taxon>
        <taxon>Magnaporthales</taxon>
        <taxon>Magnaporthaceae</taxon>
        <taxon>Magnaporthiopsis</taxon>
    </lineage>
</organism>
<reference evidence="12" key="5">
    <citation type="submission" date="2015-06" db="UniProtKB">
        <authorList>
            <consortium name="EnsemblFungi"/>
        </authorList>
    </citation>
    <scope>IDENTIFICATION</scope>
    <source>
        <strain evidence="12">ATCC 64411</strain>
    </source>
</reference>
<dbReference type="InterPro" id="IPR006102">
    <property type="entry name" value="Ig-like_GH2"/>
</dbReference>
<evidence type="ECO:0000256" key="5">
    <source>
        <dbReference type="ARBA" id="ARBA00023295"/>
    </source>
</evidence>
<dbReference type="Pfam" id="PF02836">
    <property type="entry name" value="Glyco_hydro_2_C"/>
    <property type="match status" value="1"/>
</dbReference>
<reference evidence="11" key="3">
    <citation type="submission" date="2011-03" db="EMBL/GenBank/DDBJ databases">
        <title>Annotation of Magnaporthe poae ATCC 64411.</title>
        <authorList>
            <person name="Ma L.-J."/>
            <person name="Dead R."/>
            <person name="Young S.K."/>
            <person name="Zeng Q."/>
            <person name="Gargeya S."/>
            <person name="Fitzgerald M."/>
            <person name="Haas B."/>
            <person name="Abouelleil A."/>
            <person name="Alvarado L."/>
            <person name="Arachchi H.M."/>
            <person name="Berlin A."/>
            <person name="Brown A."/>
            <person name="Chapman S.B."/>
            <person name="Chen Z."/>
            <person name="Dunbar C."/>
            <person name="Freedman E."/>
            <person name="Gearin G."/>
            <person name="Gellesch M."/>
            <person name="Goldberg J."/>
            <person name="Griggs A."/>
            <person name="Gujja S."/>
            <person name="Heiman D."/>
            <person name="Howarth C."/>
            <person name="Larson L."/>
            <person name="Lui A."/>
            <person name="MacDonald P.J.P."/>
            <person name="Mehta T."/>
            <person name="Montmayeur A."/>
            <person name="Murphy C."/>
            <person name="Neiman D."/>
            <person name="Pearson M."/>
            <person name="Priest M."/>
            <person name="Roberts A."/>
            <person name="Saif S."/>
            <person name="Shea T."/>
            <person name="Shenoy N."/>
            <person name="Sisk P."/>
            <person name="Stolte C."/>
            <person name="Sykes S."/>
            <person name="Yandava C."/>
            <person name="Wortman J."/>
            <person name="Nusbaum C."/>
            <person name="Birren B."/>
        </authorList>
    </citation>
    <scope>NUCLEOTIDE SEQUENCE</scope>
    <source>
        <strain evidence="11">ATCC 64411</strain>
    </source>
</reference>
<evidence type="ECO:0000256" key="1">
    <source>
        <dbReference type="ARBA" id="ARBA00007401"/>
    </source>
</evidence>
<comment type="similarity">
    <text evidence="1 6">Belongs to the glycosyl hydrolase 2 family.</text>
</comment>
<dbReference type="InterPro" id="IPR006101">
    <property type="entry name" value="Glyco_hydro_2"/>
</dbReference>
<dbReference type="Gene3D" id="2.60.120.260">
    <property type="entry name" value="Galactose-binding domain-like"/>
    <property type="match status" value="1"/>
</dbReference>
<dbReference type="SUPFAM" id="SSF51445">
    <property type="entry name" value="(Trans)glycosidases"/>
    <property type="match status" value="1"/>
</dbReference>
<dbReference type="Gene3D" id="2.60.40.10">
    <property type="entry name" value="Immunoglobulins"/>
    <property type="match status" value="1"/>
</dbReference>
<dbReference type="InterPro" id="IPR006104">
    <property type="entry name" value="Glyco_hydro_2_N"/>
</dbReference>
<dbReference type="Pfam" id="PF00703">
    <property type="entry name" value="Glyco_hydro_2"/>
    <property type="match status" value="1"/>
</dbReference>
<proteinExistence type="inferred from homology"/>
<evidence type="ECO:0000259" key="8">
    <source>
        <dbReference type="Pfam" id="PF00703"/>
    </source>
</evidence>
<dbReference type="VEuPathDB" id="FungiDB:MAPG_10454"/>
<dbReference type="eggNOG" id="KOG2024">
    <property type="taxonomic scope" value="Eukaryota"/>
</dbReference>
<dbReference type="SUPFAM" id="SSF49785">
    <property type="entry name" value="Galactose-binding domain-like"/>
    <property type="match status" value="1"/>
</dbReference>
<dbReference type="FunFam" id="3.20.20.80:FF:000080">
    <property type="entry name" value="Beta-glucuronidase UidA"/>
    <property type="match status" value="1"/>
</dbReference>
<feature type="domain" description="Glycoside hydrolase family 2 immunoglobulin-like beta-sandwich" evidence="8">
    <location>
        <begin position="243"/>
        <end position="289"/>
    </location>
</feature>
<dbReference type="InterPro" id="IPR036156">
    <property type="entry name" value="Beta-gal/glucu_dom_sf"/>
</dbReference>
<dbReference type="EnsemblFungi" id="MAPG_10454T0">
    <property type="protein sequence ID" value="MAPG_10454T0"/>
    <property type="gene ID" value="MAPG_10454"/>
</dbReference>
<dbReference type="Gene3D" id="3.20.20.80">
    <property type="entry name" value="Glycosidases"/>
    <property type="match status" value="1"/>
</dbReference>
<dbReference type="AlphaFoldDB" id="A0A0C4ECM3"/>
<evidence type="ECO:0000256" key="2">
    <source>
        <dbReference type="ARBA" id="ARBA00012761"/>
    </source>
</evidence>
<dbReference type="PRINTS" id="PR00132">
    <property type="entry name" value="GLHYDRLASE2"/>
</dbReference>
<feature type="chain" id="PRO_5007393482" description="Beta-glucuronidase" evidence="7">
    <location>
        <begin position="22"/>
        <end position="616"/>
    </location>
</feature>
<evidence type="ECO:0000313" key="12">
    <source>
        <dbReference type="EnsemblFungi" id="MAPG_10454T0"/>
    </source>
</evidence>
<dbReference type="STRING" id="644358.A0A0C4ECM3"/>
<dbReference type="InterPro" id="IPR006103">
    <property type="entry name" value="Glyco_hydro_2_cat"/>
</dbReference>
<reference evidence="12" key="4">
    <citation type="journal article" date="2015" name="G3 (Bethesda)">
        <title>Genome sequences of three phytopathogenic species of the Magnaporthaceae family of fungi.</title>
        <authorList>
            <person name="Okagaki L.H."/>
            <person name="Nunes C.C."/>
            <person name="Sailsbery J."/>
            <person name="Clay B."/>
            <person name="Brown D."/>
            <person name="John T."/>
            <person name="Oh Y."/>
            <person name="Young N."/>
            <person name="Fitzgerald M."/>
            <person name="Haas B.J."/>
            <person name="Zeng Q."/>
            <person name="Young S."/>
            <person name="Adiconis X."/>
            <person name="Fan L."/>
            <person name="Levin J.Z."/>
            <person name="Mitchell T.K."/>
            <person name="Okubara P.A."/>
            <person name="Farman M.L."/>
            <person name="Kohn L.M."/>
            <person name="Birren B."/>
            <person name="Ma L.-J."/>
            <person name="Dean R.A."/>
        </authorList>
    </citation>
    <scope>NUCLEOTIDE SEQUENCE</scope>
    <source>
        <strain evidence="12">ATCC 64411 / 73-15</strain>
    </source>
</reference>
<evidence type="ECO:0000256" key="3">
    <source>
        <dbReference type="ARBA" id="ARBA00016205"/>
    </source>
</evidence>
<dbReference type="EC" id="3.2.1.31" evidence="2"/>
<dbReference type="PANTHER" id="PTHR10066:SF67">
    <property type="entry name" value="BETA-GLUCURONIDASE"/>
    <property type="match status" value="1"/>
</dbReference>
<dbReference type="Proteomes" id="UP000011715">
    <property type="component" value="Unassembled WGS sequence"/>
</dbReference>
<evidence type="ECO:0000256" key="6">
    <source>
        <dbReference type="RuleBase" id="RU361154"/>
    </source>
</evidence>
<dbReference type="InterPro" id="IPR017853">
    <property type="entry name" value="GH"/>
</dbReference>
<dbReference type="GO" id="GO:0019391">
    <property type="term" value="P:glucuronoside catabolic process"/>
    <property type="evidence" value="ECO:0007669"/>
    <property type="project" value="TreeGrafter"/>
</dbReference>
<dbReference type="Pfam" id="PF02837">
    <property type="entry name" value="Glyco_hydro_2_N"/>
    <property type="match status" value="1"/>
</dbReference>
<accession>A0A0C4ECM3</accession>
<keyword evidence="4 6" id="KW-0378">Hydrolase</keyword>
<feature type="signal peptide" evidence="7">
    <location>
        <begin position="1"/>
        <end position="21"/>
    </location>
</feature>
<gene>
    <name evidence="11" type="ORF">MAPG_10454</name>
</gene>
<dbReference type="InterPro" id="IPR008979">
    <property type="entry name" value="Galactose-bd-like_sf"/>
</dbReference>
<dbReference type="GO" id="GO:0005975">
    <property type="term" value="P:carbohydrate metabolic process"/>
    <property type="evidence" value="ECO:0007669"/>
    <property type="project" value="InterPro"/>
</dbReference>
<dbReference type="GO" id="GO:0004566">
    <property type="term" value="F:beta-glucuronidase activity"/>
    <property type="evidence" value="ECO:0007669"/>
    <property type="project" value="UniProtKB-EC"/>
</dbReference>
<keyword evidence="5 6" id="KW-0326">Glycosidase</keyword>
<evidence type="ECO:0000313" key="13">
    <source>
        <dbReference type="Proteomes" id="UP000011715"/>
    </source>
</evidence>
<dbReference type="EMBL" id="GL876975">
    <property type="protein sequence ID" value="KLU90602.1"/>
    <property type="molecule type" value="Genomic_DNA"/>
</dbReference>
<dbReference type="OrthoDB" id="408532at2759"/>
<evidence type="ECO:0000259" key="10">
    <source>
        <dbReference type="Pfam" id="PF02837"/>
    </source>
</evidence>
<dbReference type="SUPFAM" id="SSF49303">
    <property type="entry name" value="beta-Galactosidase/glucuronidase domain"/>
    <property type="match status" value="1"/>
</dbReference>
<dbReference type="PANTHER" id="PTHR10066">
    <property type="entry name" value="BETA-GLUCURONIDASE"/>
    <property type="match status" value="1"/>
</dbReference>
<evidence type="ECO:0000259" key="9">
    <source>
        <dbReference type="Pfam" id="PF02836"/>
    </source>
</evidence>
<reference evidence="13" key="1">
    <citation type="submission" date="2010-05" db="EMBL/GenBank/DDBJ databases">
        <title>The genome sequence of Magnaporthe poae strain ATCC 64411.</title>
        <authorList>
            <person name="Ma L.-J."/>
            <person name="Dead R."/>
            <person name="Young S."/>
            <person name="Zeng Q."/>
            <person name="Koehrsen M."/>
            <person name="Alvarado L."/>
            <person name="Berlin A."/>
            <person name="Chapman S.B."/>
            <person name="Chen Z."/>
            <person name="Freedman E."/>
            <person name="Gellesch M."/>
            <person name="Goldberg J."/>
            <person name="Griggs A."/>
            <person name="Gujja S."/>
            <person name="Heilman E.R."/>
            <person name="Heiman D."/>
            <person name="Hepburn T."/>
            <person name="Howarth C."/>
            <person name="Jen D."/>
            <person name="Larson L."/>
            <person name="Mehta T."/>
            <person name="Neiman D."/>
            <person name="Pearson M."/>
            <person name="Roberts A."/>
            <person name="Saif S."/>
            <person name="Shea T."/>
            <person name="Shenoy N."/>
            <person name="Sisk P."/>
            <person name="Stolte C."/>
            <person name="Sykes S."/>
            <person name="Walk T."/>
            <person name="White J."/>
            <person name="Yandava C."/>
            <person name="Haas B."/>
            <person name="Nusbaum C."/>
            <person name="Birren B."/>
        </authorList>
    </citation>
    <scope>NUCLEOTIDE SEQUENCE [LARGE SCALE GENOMIC DNA]</scope>
    <source>
        <strain evidence="13">ATCC 64411 / 73-15</strain>
    </source>
</reference>
<feature type="domain" description="Glycosyl hydrolases family 2 sugar binding" evidence="10">
    <location>
        <begin position="34"/>
        <end position="202"/>
    </location>
</feature>
<dbReference type="GO" id="GO:0030246">
    <property type="term" value="F:carbohydrate binding"/>
    <property type="evidence" value="ECO:0007669"/>
    <property type="project" value="TreeGrafter"/>
</dbReference>
<dbReference type="NCBIfam" id="NF007538">
    <property type="entry name" value="PRK10150.1"/>
    <property type="match status" value="1"/>
</dbReference>